<dbReference type="Proteomes" id="UP000226031">
    <property type="component" value="Unassembled WGS sequence"/>
</dbReference>
<keyword evidence="2" id="KW-1185">Reference proteome</keyword>
<organism evidence="1 2">
    <name type="scientific">[Emmonsia] crescens</name>
    <dbReference type="NCBI Taxonomy" id="73230"/>
    <lineage>
        <taxon>Eukaryota</taxon>
        <taxon>Fungi</taxon>
        <taxon>Dikarya</taxon>
        <taxon>Ascomycota</taxon>
        <taxon>Pezizomycotina</taxon>
        <taxon>Eurotiomycetes</taxon>
        <taxon>Eurotiomycetidae</taxon>
        <taxon>Onygenales</taxon>
        <taxon>Ajellomycetaceae</taxon>
        <taxon>Emergomyces</taxon>
    </lineage>
</organism>
<comment type="caution">
    <text evidence="1">The sequence shown here is derived from an EMBL/GenBank/DDBJ whole genome shotgun (WGS) entry which is preliminary data.</text>
</comment>
<sequence>MSSNGGFSDSVKMETRRLADDKCWNCLTSHVESVTFSQWKIGFCQDLLDYDLVSTANAISLCPSCYVNFNHSFNSGFVFIPSDIGYFIQFEEDDYGKREHEAAWKPHGLDLLRDLSHWNYADRQVPSKTYAQLRKLQELYARPDPIVYREFTVGFCEVDNVGIGPVLQSHLIYGHPNPVQPRGFE</sequence>
<dbReference type="STRING" id="73230.A0A2B7ZKQ6"/>
<name>A0A2B7ZKQ6_9EURO</name>
<dbReference type="EMBL" id="PDND01000051">
    <property type="protein sequence ID" value="PGH33910.1"/>
    <property type="molecule type" value="Genomic_DNA"/>
</dbReference>
<gene>
    <name evidence="1" type="ORF">GX50_03231</name>
</gene>
<evidence type="ECO:0000313" key="1">
    <source>
        <dbReference type="EMBL" id="PGH33910.1"/>
    </source>
</evidence>
<accession>A0A2B7ZKQ6</accession>
<proteinExistence type="predicted"/>
<reference evidence="1 2" key="1">
    <citation type="submission" date="2017-10" db="EMBL/GenBank/DDBJ databases">
        <title>Comparative genomics in systemic dimorphic fungi from Ajellomycetaceae.</title>
        <authorList>
            <person name="Munoz J.F."/>
            <person name="Mcewen J.G."/>
            <person name="Clay O.K."/>
            <person name="Cuomo C.A."/>
        </authorList>
    </citation>
    <scope>NUCLEOTIDE SEQUENCE [LARGE SCALE GENOMIC DNA]</scope>
    <source>
        <strain evidence="1 2">UAMH4076</strain>
    </source>
</reference>
<dbReference type="VEuPathDB" id="FungiDB:EMCG_01358"/>
<evidence type="ECO:0000313" key="2">
    <source>
        <dbReference type="Proteomes" id="UP000226031"/>
    </source>
</evidence>
<dbReference type="AlphaFoldDB" id="A0A2B7ZKQ6"/>
<protein>
    <submittedName>
        <fullName evidence="1">Uncharacterized protein</fullName>
    </submittedName>
</protein>